<evidence type="ECO:0000256" key="6">
    <source>
        <dbReference type="ARBA" id="ARBA00022824"/>
    </source>
</evidence>
<evidence type="ECO:0000256" key="4">
    <source>
        <dbReference type="ARBA" id="ARBA00011738"/>
    </source>
</evidence>
<comment type="similarity">
    <text evidence="3 10">Belongs to the acetyltransferase family. GNA1 subfamily.</text>
</comment>
<dbReference type="AlphaFoldDB" id="A0A8J5FZ91"/>
<comment type="catalytic activity">
    <reaction evidence="9 10">
        <text>D-glucosamine 6-phosphate + acetyl-CoA = N-acetyl-D-glucosamine 6-phosphate + CoA + H(+)</text>
        <dbReference type="Rhea" id="RHEA:10292"/>
        <dbReference type="ChEBI" id="CHEBI:15378"/>
        <dbReference type="ChEBI" id="CHEBI:57287"/>
        <dbReference type="ChEBI" id="CHEBI:57288"/>
        <dbReference type="ChEBI" id="CHEBI:57513"/>
        <dbReference type="ChEBI" id="CHEBI:58725"/>
        <dbReference type="EC" id="2.3.1.4"/>
    </reaction>
</comment>
<evidence type="ECO:0000256" key="10">
    <source>
        <dbReference type="RuleBase" id="RU365086"/>
    </source>
</evidence>
<dbReference type="PANTHER" id="PTHR13355">
    <property type="entry name" value="GLUCOSAMINE 6-PHOSPHATE N-ACETYLTRANSFERASE"/>
    <property type="match status" value="1"/>
</dbReference>
<evidence type="ECO:0000259" key="11">
    <source>
        <dbReference type="PROSITE" id="PS51186"/>
    </source>
</evidence>
<evidence type="ECO:0000313" key="13">
    <source>
        <dbReference type="Proteomes" id="UP000734854"/>
    </source>
</evidence>
<dbReference type="EMBL" id="JACMSC010000012">
    <property type="protein sequence ID" value="KAG6496651.1"/>
    <property type="molecule type" value="Genomic_DNA"/>
</dbReference>
<dbReference type="PROSITE" id="PS51186">
    <property type="entry name" value="GNAT"/>
    <property type="match status" value="1"/>
</dbReference>
<comment type="subcellular location">
    <subcellularLocation>
        <location evidence="1">Endoplasmic reticulum membrane</location>
        <topology evidence="1">Peripheral membrane protein</topology>
    </subcellularLocation>
</comment>
<dbReference type="PANTHER" id="PTHR13355:SF11">
    <property type="entry name" value="GLUCOSAMINE 6-PHOSPHATE N-ACETYLTRANSFERASE"/>
    <property type="match status" value="1"/>
</dbReference>
<dbReference type="InterPro" id="IPR000182">
    <property type="entry name" value="GNAT_dom"/>
</dbReference>
<comment type="pathway">
    <text evidence="2 10">Nucleotide-sugar biosynthesis; UDP-N-acetyl-alpha-D-glucosamine biosynthesis; N-acetyl-alpha-D-glucosamine 1-phosphate from alpha-D-glucosamine 6-phosphate (route I): step 1/2.</text>
</comment>
<dbReference type="EC" id="2.3.1.4" evidence="10"/>
<comment type="caution">
    <text evidence="12">The sequence shown here is derived from an EMBL/GenBank/DDBJ whole genome shotgun (WGS) entry which is preliminary data.</text>
</comment>
<dbReference type="UniPathway" id="UPA00113">
    <property type="reaction ID" value="UER00529"/>
</dbReference>
<evidence type="ECO:0000256" key="8">
    <source>
        <dbReference type="ARBA" id="ARBA00023315"/>
    </source>
</evidence>
<dbReference type="GO" id="GO:0006048">
    <property type="term" value="P:UDP-N-acetylglucosamine biosynthetic process"/>
    <property type="evidence" value="ECO:0007669"/>
    <property type="project" value="UniProtKB-UniRule"/>
</dbReference>
<dbReference type="Proteomes" id="UP000734854">
    <property type="component" value="Unassembled WGS sequence"/>
</dbReference>
<dbReference type="Pfam" id="PF00583">
    <property type="entry name" value="Acetyltransf_1"/>
    <property type="match status" value="1"/>
</dbReference>
<keyword evidence="8 10" id="KW-0012">Acyltransferase</keyword>
<keyword evidence="6" id="KW-0256">Endoplasmic reticulum</keyword>
<evidence type="ECO:0000256" key="9">
    <source>
        <dbReference type="ARBA" id="ARBA00048964"/>
    </source>
</evidence>
<dbReference type="FunFam" id="3.40.630.30:FF:000048">
    <property type="entry name" value="Glucosamine 6-phosphate N-acetyltransferase"/>
    <property type="match status" value="1"/>
</dbReference>
<organism evidence="12 13">
    <name type="scientific">Zingiber officinale</name>
    <name type="common">Ginger</name>
    <name type="synonym">Amomum zingiber</name>
    <dbReference type="NCBI Taxonomy" id="94328"/>
    <lineage>
        <taxon>Eukaryota</taxon>
        <taxon>Viridiplantae</taxon>
        <taxon>Streptophyta</taxon>
        <taxon>Embryophyta</taxon>
        <taxon>Tracheophyta</taxon>
        <taxon>Spermatophyta</taxon>
        <taxon>Magnoliopsida</taxon>
        <taxon>Liliopsida</taxon>
        <taxon>Zingiberales</taxon>
        <taxon>Zingiberaceae</taxon>
        <taxon>Zingiber</taxon>
    </lineage>
</organism>
<reference evidence="12 13" key="1">
    <citation type="submission" date="2020-08" db="EMBL/GenBank/DDBJ databases">
        <title>Plant Genome Project.</title>
        <authorList>
            <person name="Zhang R.-G."/>
        </authorList>
    </citation>
    <scope>NUCLEOTIDE SEQUENCE [LARGE SCALE GENOMIC DNA]</scope>
    <source>
        <tissue evidence="12">Rhizome</tissue>
    </source>
</reference>
<gene>
    <name evidence="12" type="ORF">ZIOFF_044521</name>
</gene>
<dbReference type="CDD" id="cd04301">
    <property type="entry name" value="NAT_SF"/>
    <property type="match status" value="1"/>
</dbReference>
<dbReference type="GO" id="GO:0004343">
    <property type="term" value="F:glucosamine 6-phosphate N-acetyltransferase activity"/>
    <property type="evidence" value="ECO:0007669"/>
    <property type="project" value="UniProtKB-UniRule"/>
</dbReference>
<keyword evidence="7" id="KW-0472">Membrane</keyword>
<protein>
    <recommendedName>
        <fullName evidence="10">Glucosamine 6-phosphate N-acetyltransferase</fullName>
        <ecNumber evidence="10">2.3.1.4</ecNumber>
    </recommendedName>
</protein>
<sequence length="162" mass="17958">MDGRSAATRVDGDDDELLPLRRLEISDHAKGFLDLLSQLSPSSTPLSDGDFRARFADLDALGDDHLIVVSEDRVSGRIVATGCVFVERKFLRGAGKVGHIEDVVVDASARGRHLGQRVVRYLTDYAKAAGCYKVILDCSIELRSFYEKCGFKEKDIQMALYF</sequence>
<name>A0A8J5FZ91_ZINOF</name>
<feature type="domain" description="N-acetyltransferase" evidence="11">
    <location>
        <begin position="23"/>
        <end position="162"/>
    </location>
</feature>
<dbReference type="GO" id="GO:0006044">
    <property type="term" value="P:N-acetylglucosamine metabolic process"/>
    <property type="evidence" value="ECO:0007669"/>
    <property type="project" value="UniProtKB-ARBA"/>
</dbReference>
<evidence type="ECO:0000313" key="12">
    <source>
        <dbReference type="EMBL" id="KAG6496651.1"/>
    </source>
</evidence>
<dbReference type="InterPro" id="IPR039143">
    <property type="entry name" value="GNPNAT1-like"/>
</dbReference>
<comment type="subunit">
    <text evidence="4 10">Homodimer.</text>
</comment>
<evidence type="ECO:0000256" key="1">
    <source>
        <dbReference type="ARBA" id="ARBA00004406"/>
    </source>
</evidence>
<accession>A0A8J5FZ91</accession>
<proteinExistence type="inferred from homology"/>
<evidence type="ECO:0000256" key="7">
    <source>
        <dbReference type="ARBA" id="ARBA00023136"/>
    </source>
</evidence>
<dbReference type="OrthoDB" id="10039976at2759"/>
<keyword evidence="5 10" id="KW-0808">Transferase</keyword>
<dbReference type="GO" id="GO:0005789">
    <property type="term" value="C:endoplasmic reticulum membrane"/>
    <property type="evidence" value="ECO:0007669"/>
    <property type="project" value="UniProtKB-SubCell"/>
</dbReference>
<evidence type="ECO:0000256" key="5">
    <source>
        <dbReference type="ARBA" id="ARBA00022679"/>
    </source>
</evidence>
<evidence type="ECO:0000256" key="3">
    <source>
        <dbReference type="ARBA" id="ARBA00006048"/>
    </source>
</evidence>
<keyword evidence="13" id="KW-1185">Reference proteome</keyword>
<evidence type="ECO:0000256" key="2">
    <source>
        <dbReference type="ARBA" id="ARBA00004832"/>
    </source>
</evidence>